<dbReference type="CDD" id="cd00432">
    <property type="entry name" value="Ribosomal_L18_L5e"/>
    <property type="match status" value="1"/>
</dbReference>
<keyword evidence="9" id="KW-1185">Reference proteome</keyword>
<dbReference type="STRING" id="54.SAMN02745121_07220"/>
<comment type="function">
    <text evidence="7">This is one of the proteins that bind and probably mediate the attachment of the 5S RNA into the large ribosomal subunit, where it forms part of the central protuberance.</text>
</comment>
<dbReference type="GO" id="GO:0003735">
    <property type="term" value="F:structural constituent of ribosome"/>
    <property type="evidence" value="ECO:0007669"/>
    <property type="project" value="InterPro"/>
</dbReference>
<dbReference type="GO" id="GO:0006412">
    <property type="term" value="P:translation"/>
    <property type="evidence" value="ECO:0007669"/>
    <property type="project" value="UniProtKB-UniRule"/>
</dbReference>
<evidence type="ECO:0000256" key="5">
    <source>
        <dbReference type="ARBA" id="ARBA00023274"/>
    </source>
</evidence>
<dbReference type="Pfam" id="PF00861">
    <property type="entry name" value="Ribosomal_L18p"/>
    <property type="match status" value="1"/>
</dbReference>
<protein>
    <recommendedName>
        <fullName evidence="6 7">Large ribosomal subunit protein uL18</fullName>
    </recommendedName>
</protein>
<comment type="subunit">
    <text evidence="7">Part of the 50S ribosomal subunit; part of the 5S rRNA/L5/L18/L25 subcomplex. Contacts the 5S and 23S rRNAs.</text>
</comment>
<reference evidence="9" key="1">
    <citation type="submission" date="2016-10" db="EMBL/GenBank/DDBJ databases">
        <authorList>
            <person name="Varghese N."/>
            <person name="Submissions S."/>
        </authorList>
    </citation>
    <scope>NUCLEOTIDE SEQUENCE [LARGE SCALE GENOMIC DNA]</scope>
    <source>
        <strain evidence="9">ATCC 25963</strain>
    </source>
</reference>
<dbReference type="HAMAP" id="MF_01337_B">
    <property type="entry name" value="Ribosomal_uL18_B"/>
    <property type="match status" value="1"/>
</dbReference>
<proteinExistence type="inferred from homology"/>
<dbReference type="InterPro" id="IPR005484">
    <property type="entry name" value="Ribosomal_uL18_bac/plant/anim"/>
</dbReference>
<dbReference type="EMBL" id="FOMX01000032">
    <property type="protein sequence ID" value="SFF15764.1"/>
    <property type="molecule type" value="Genomic_DNA"/>
</dbReference>
<dbReference type="PANTHER" id="PTHR12899:SF3">
    <property type="entry name" value="LARGE RIBOSOMAL SUBUNIT PROTEIN UL18M"/>
    <property type="match status" value="1"/>
</dbReference>
<comment type="similarity">
    <text evidence="1 7">Belongs to the universal ribosomal protein uL18 family.</text>
</comment>
<dbReference type="GO" id="GO:1990904">
    <property type="term" value="C:ribonucleoprotein complex"/>
    <property type="evidence" value="ECO:0007669"/>
    <property type="project" value="UniProtKB-KW"/>
</dbReference>
<keyword evidence="3 7" id="KW-0694">RNA-binding</keyword>
<dbReference type="NCBIfam" id="TIGR00060">
    <property type="entry name" value="L18_bact"/>
    <property type="match status" value="1"/>
</dbReference>
<dbReference type="Gene3D" id="3.30.420.100">
    <property type="match status" value="1"/>
</dbReference>
<evidence type="ECO:0000313" key="9">
    <source>
        <dbReference type="Proteomes" id="UP000199400"/>
    </source>
</evidence>
<evidence type="ECO:0000256" key="7">
    <source>
        <dbReference type="HAMAP-Rule" id="MF_01337"/>
    </source>
</evidence>
<evidence type="ECO:0000256" key="4">
    <source>
        <dbReference type="ARBA" id="ARBA00022980"/>
    </source>
</evidence>
<dbReference type="InterPro" id="IPR057268">
    <property type="entry name" value="Ribosomal_L18"/>
</dbReference>
<keyword evidence="5 7" id="KW-0687">Ribonucleoprotein</keyword>
<dbReference type="GO" id="GO:0008097">
    <property type="term" value="F:5S rRNA binding"/>
    <property type="evidence" value="ECO:0007669"/>
    <property type="project" value="TreeGrafter"/>
</dbReference>
<dbReference type="AlphaFoldDB" id="A0A1I2GDC5"/>
<dbReference type="RefSeq" id="WP_096328173.1">
    <property type="nucleotide sequence ID" value="NZ_FOMX01000032.1"/>
</dbReference>
<dbReference type="InterPro" id="IPR004389">
    <property type="entry name" value="Ribosomal_uL18_bac-type"/>
</dbReference>
<dbReference type="GO" id="GO:0005840">
    <property type="term" value="C:ribosome"/>
    <property type="evidence" value="ECO:0007669"/>
    <property type="project" value="UniProtKB-KW"/>
</dbReference>
<keyword evidence="2 7" id="KW-0699">rRNA-binding</keyword>
<evidence type="ECO:0000256" key="6">
    <source>
        <dbReference type="ARBA" id="ARBA00035197"/>
    </source>
</evidence>
<sequence length="119" mass="12952">MPSPKEQIRLRRKASIRKRVHGTTERPRLSVFRSAKHIYAQVIDDSTSATLVASSSLAKDVAAESEKTKRELAELVGTAIAKACLAKGITKVVFDRNGYIYHGRVKALADGARAGGLDF</sequence>
<evidence type="ECO:0000256" key="2">
    <source>
        <dbReference type="ARBA" id="ARBA00022730"/>
    </source>
</evidence>
<dbReference type="Proteomes" id="UP000199400">
    <property type="component" value="Unassembled WGS sequence"/>
</dbReference>
<organism evidence="8 9">
    <name type="scientific">Nannocystis exedens</name>
    <dbReference type="NCBI Taxonomy" id="54"/>
    <lineage>
        <taxon>Bacteria</taxon>
        <taxon>Pseudomonadati</taxon>
        <taxon>Myxococcota</taxon>
        <taxon>Polyangia</taxon>
        <taxon>Nannocystales</taxon>
        <taxon>Nannocystaceae</taxon>
        <taxon>Nannocystis</taxon>
    </lineage>
</organism>
<dbReference type="PANTHER" id="PTHR12899">
    <property type="entry name" value="39S RIBOSOMAL PROTEIN L18, MITOCHONDRIAL"/>
    <property type="match status" value="1"/>
</dbReference>
<name>A0A1I2GDC5_9BACT</name>
<dbReference type="SUPFAM" id="SSF53137">
    <property type="entry name" value="Translational machinery components"/>
    <property type="match status" value="1"/>
</dbReference>
<evidence type="ECO:0000313" key="8">
    <source>
        <dbReference type="EMBL" id="SFF15764.1"/>
    </source>
</evidence>
<dbReference type="OrthoDB" id="9810939at2"/>
<keyword evidence="4 7" id="KW-0689">Ribosomal protein</keyword>
<evidence type="ECO:0000256" key="1">
    <source>
        <dbReference type="ARBA" id="ARBA00007116"/>
    </source>
</evidence>
<dbReference type="FunFam" id="3.30.420.100:FF:000001">
    <property type="entry name" value="50S ribosomal protein L18"/>
    <property type="match status" value="1"/>
</dbReference>
<evidence type="ECO:0000256" key="3">
    <source>
        <dbReference type="ARBA" id="ARBA00022884"/>
    </source>
</evidence>
<accession>A0A1I2GDC5</accession>
<dbReference type="GO" id="GO:0005737">
    <property type="term" value="C:cytoplasm"/>
    <property type="evidence" value="ECO:0007669"/>
    <property type="project" value="UniProtKB-ARBA"/>
</dbReference>
<gene>
    <name evidence="7" type="primary">rplR</name>
    <name evidence="8" type="ORF">SAMN02745121_07220</name>
</gene>